<organism evidence="11 12">
    <name type="scientific">Cardiobacterium hominis (strain ATCC 15826 / DSM 8339 / NCTC 10426 / 6573)</name>
    <dbReference type="NCBI Taxonomy" id="638300"/>
    <lineage>
        <taxon>Bacteria</taxon>
        <taxon>Pseudomonadati</taxon>
        <taxon>Pseudomonadota</taxon>
        <taxon>Gammaproteobacteria</taxon>
        <taxon>Cardiobacteriales</taxon>
        <taxon>Cardiobacteriaceae</taxon>
        <taxon>Cardiobacterium</taxon>
    </lineage>
</organism>
<evidence type="ECO:0000256" key="6">
    <source>
        <dbReference type="ARBA" id="ARBA00023237"/>
    </source>
</evidence>
<keyword evidence="2" id="KW-1134">Transmembrane beta strand</keyword>
<evidence type="ECO:0000256" key="7">
    <source>
        <dbReference type="ARBA" id="ARBA00023609"/>
    </source>
</evidence>
<evidence type="ECO:0000256" key="2">
    <source>
        <dbReference type="ARBA" id="ARBA00022452"/>
    </source>
</evidence>
<keyword evidence="4 8" id="KW-0732">Signal</keyword>
<evidence type="ECO:0000256" key="1">
    <source>
        <dbReference type="ARBA" id="ARBA00004571"/>
    </source>
</evidence>
<dbReference type="Pfam" id="PF04575">
    <property type="entry name" value="SlipAM"/>
    <property type="match status" value="1"/>
</dbReference>
<evidence type="ECO:0000256" key="4">
    <source>
        <dbReference type="ARBA" id="ARBA00022729"/>
    </source>
</evidence>
<keyword evidence="5" id="KW-0472">Membrane</keyword>
<sequence length="519" mass="58937">MRRFALPITTNENLMNITRMTLAVTTGLLLTATAVAQPAPPAGRDIPVPLDRGNERLSEDNIGKAAVENAPKQPTVRPANTLPSDAASSKEDIVYTPEYLMEHPDELEKLLVELIRRNETDGLKLLLPIYAKVPNRDDSLIDWGNAIIAMNENRTDDAVRLYRKLVAALPDNRMLRFQTALALYRNNEMIAAKEQLQKLRSSDVSEADRKALDEYIAAIDRRDQWSFNGSLSYVHDNNVNGVAKKGTRLELGNGRTFTASREQEKANGISYSIGADKKWSLSDNLYSSLHGDISGVYYYNNKNYNDITARLAAGGGYRNARIDVEVTPFVQKRFYGQGSSGDGNLHSYSESAGLHVDTSYWLTPRWRWQNSLDYSYDKHIKTYNYLDGNRVSIGNTVMFSPNQKQYWFAGLDLSHKSARSASDAYNRFSTRLGWGQEWGKGISTRLIGSFGKRYAKGEDFFNIKRRDNEYNANLALWHRNIHFFGITPRIVFSYSKIDSNNKFYSYDTSKVYLDFSRSF</sequence>
<dbReference type="SUPFAM" id="SSF48452">
    <property type="entry name" value="TPR-like"/>
    <property type="match status" value="1"/>
</dbReference>
<evidence type="ECO:0000313" key="12">
    <source>
        <dbReference type="Proteomes" id="UP000004870"/>
    </source>
</evidence>
<dbReference type="InterPro" id="IPR007655">
    <property type="entry name" value="Slam_C"/>
</dbReference>
<feature type="signal peptide" evidence="8">
    <location>
        <begin position="1"/>
        <end position="36"/>
    </location>
</feature>
<keyword evidence="3" id="KW-0812">Transmembrane</keyword>
<dbReference type="InterPro" id="IPR011990">
    <property type="entry name" value="TPR-like_helical_dom_sf"/>
</dbReference>
<dbReference type="AlphaFoldDB" id="C8N7Z1"/>
<proteinExistence type="inferred from homology"/>
<dbReference type="HOGENOM" id="CLU_034927_1_0_6"/>
<feature type="domain" description="Surface lipoprotein assembly modifier N-terminal TPR repeats region" evidence="10">
    <location>
        <begin position="95"/>
        <end position="196"/>
    </location>
</feature>
<evidence type="ECO:0000259" key="10">
    <source>
        <dbReference type="Pfam" id="PF24575"/>
    </source>
</evidence>
<evidence type="ECO:0008006" key="13">
    <source>
        <dbReference type="Google" id="ProtNLM"/>
    </source>
</evidence>
<comment type="similarity">
    <text evidence="7">Belongs to the Slam family.</text>
</comment>
<dbReference type="Pfam" id="PF24575">
    <property type="entry name" value="TPR_Slam"/>
    <property type="match status" value="1"/>
</dbReference>
<dbReference type="STRING" id="2718.CHUV0807_2384"/>
<protein>
    <recommendedName>
        <fullName evidence="13">FOG: TPR repeat</fullName>
    </recommendedName>
</protein>
<evidence type="ECO:0000256" key="5">
    <source>
        <dbReference type="ARBA" id="ARBA00023136"/>
    </source>
</evidence>
<evidence type="ECO:0000256" key="3">
    <source>
        <dbReference type="ARBA" id="ARBA00022692"/>
    </source>
</evidence>
<dbReference type="OrthoDB" id="8606547at2"/>
<dbReference type="EMBL" id="ACKY01000027">
    <property type="protein sequence ID" value="EEV89289.1"/>
    <property type="molecule type" value="Genomic_DNA"/>
</dbReference>
<reference evidence="11 12" key="1">
    <citation type="submission" date="2009-08" db="EMBL/GenBank/DDBJ databases">
        <authorList>
            <person name="Qin X."/>
            <person name="Bachman B."/>
            <person name="Battles P."/>
            <person name="Bell A."/>
            <person name="Bess C."/>
            <person name="Bickham C."/>
            <person name="Chaboub L."/>
            <person name="Chen D."/>
            <person name="Coyle M."/>
            <person name="Deiros D.R."/>
            <person name="Dinh H."/>
            <person name="Forbes L."/>
            <person name="Fowler G."/>
            <person name="Francisco L."/>
            <person name="Fu Q."/>
            <person name="Gubbala S."/>
            <person name="Hale W."/>
            <person name="Han Y."/>
            <person name="Hemphill L."/>
            <person name="Highlander S.K."/>
            <person name="Hirani K."/>
            <person name="Hogues M."/>
            <person name="Jackson L."/>
            <person name="Jakkamsetti A."/>
            <person name="Javaid M."/>
            <person name="Jiang H."/>
            <person name="Korchina V."/>
            <person name="Kovar C."/>
            <person name="Lara F."/>
            <person name="Lee S."/>
            <person name="Mata R."/>
            <person name="Mathew T."/>
            <person name="Moen C."/>
            <person name="Morales K."/>
            <person name="Munidasa M."/>
            <person name="Nazareth L."/>
            <person name="Ngo R."/>
            <person name="Nguyen L."/>
            <person name="Okwuonu G."/>
            <person name="Ongeri F."/>
            <person name="Patil S."/>
            <person name="Petrosino J."/>
            <person name="Pham C."/>
            <person name="Pham P."/>
            <person name="Pu L.-L."/>
            <person name="Puazo M."/>
            <person name="Raj R."/>
            <person name="Reid J."/>
            <person name="Rouhana J."/>
            <person name="Saada N."/>
            <person name="Shang Y."/>
            <person name="Simmons D."/>
            <person name="Thornton R."/>
            <person name="Warren J."/>
            <person name="Weissenberger G."/>
            <person name="Zhang J."/>
            <person name="Zhang L."/>
            <person name="Zhou C."/>
            <person name="Zhu D."/>
            <person name="Muzny D."/>
            <person name="Worley K."/>
            <person name="Gibbs R."/>
        </authorList>
    </citation>
    <scope>NUCLEOTIDE SEQUENCE [LARGE SCALE GENOMIC DNA]</scope>
    <source>
        <strain evidence="12">ATCC 15826 / DSM 8339 / NCTC 10426 / 6573</strain>
    </source>
</reference>
<dbReference type="InterPro" id="IPR057556">
    <property type="entry name" value="TPR_Slam"/>
</dbReference>
<accession>C8N7Z1</accession>
<keyword evidence="12" id="KW-1185">Reference proteome</keyword>
<dbReference type="GO" id="GO:0009279">
    <property type="term" value="C:cell outer membrane"/>
    <property type="evidence" value="ECO:0007669"/>
    <property type="project" value="UniProtKB-SubCell"/>
</dbReference>
<keyword evidence="6" id="KW-0998">Cell outer membrane</keyword>
<evidence type="ECO:0000259" key="9">
    <source>
        <dbReference type="Pfam" id="PF04575"/>
    </source>
</evidence>
<comment type="subcellular location">
    <subcellularLocation>
        <location evidence="1">Cell outer membrane</location>
        <topology evidence="1">Multi-pass membrane protein</topology>
    </subcellularLocation>
</comment>
<dbReference type="Proteomes" id="UP000004870">
    <property type="component" value="Unassembled WGS sequence"/>
</dbReference>
<feature type="chain" id="PRO_5002990376" description="FOG: TPR repeat" evidence="8">
    <location>
        <begin position="37"/>
        <end position="519"/>
    </location>
</feature>
<evidence type="ECO:0000313" key="11">
    <source>
        <dbReference type="EMBL" id="EEV89289.1"/>
    </source>
</evidence>
<dbReference type="Gene3D" id="1.25.40.10">
    <property type="entry name" value="Tetratricopeptide repeat domain"/>
    <property type="match status" value="1"/>
</dbReference>
<name>C8N7Z1_CARH6</name>
<feature type="domain" description="Surface lipoprotein assembly modifier C-terminal" evidence="9">
    <location>
        <begin position="225"/>
        <end position="519"/>
    </location>
</feature>
<evidence type="ECO:0000256" key="8">
    <source>
        <dbReference type="SAM" id="SignalP"/>
    </source>
</evidence>
<comment type="caution">
    <text evidence="11">The sequence shown here is derived from an EMBL/GenBank/DDBJ whole genome shotgun (WGS) entry which is preliminary data.</text>
</comment>
<gene>
    <name evidence="11" type="ORF">HMPREF0198_0618</name>
</gene>